<evidence type="ECO:0000313" key="3">
    <source>
        <dbReference type="WBParaSite" id="SVE_0201800.1"/>
    </source>
</evidence>
<evidence type="ECO:0000313" key="2">
    <source>
        <dbReference type="Proteomes" id="UP000035680"/>
    </source>
</evidence>
<accession>A0A0K0EZQ8</accession>
<dbReference type="Proteomes" id="UP000035680">
    <property type="component" value="Unassembled WGS sequence"/>
</dbReference>
<keyword evidence="1" id="KW-0472">Membrane</keyword>
<organism evidence="2 3">
    <name type="scientific">Strongyloides venezuelensis</name>
    <name type="common">Threadworm</name>
    <dbReference type="NCBI Taxonomy" id="75913"/>
    <lineage>
        <taxon>Eukaryota</taxon>
        <taxon>Metazoa</taxon>
        <taxon>Ecdysozoa</taxon>
        <taxon>Nematoda</taxon>
        <taxon>Chromadorea</taxon>
        <taxon>Rhabditida</taxon>
        <taxon>Tylenchina</taxon>
        <taxon>Panagrolaimomorpha</taxon>
        <taxon>Strongyloidoidea</taxon>
        <taxon>Strongyloididae</taxon>
        <taxon>Strongyloides</taxon>
    </lineage>
</organism>
<keyword evidence="1" id="KW-0812">Transmembrane</keyword>
<proteinExistence type="predicted"/>
<dbReference type="AlphaFoldDB" id="A0A0K0EZQ8"/>
<keyword evidence="2" id="KW-1185">Reference proteome</keyword>
<reference evidence="3" key="2">
    <citation type="submission" date="2015-08" db="UniProtKB">
        <authorList>
            <consortium name="WormBaseParasite"/>
        </authorList>
    </citation>
    <scope>IDENTIFICATION</scope>
</reference>
<keyword evidence="1" id="KW-1133">Transmembrane helix</keyword>
<name>A0A0K0EZQ8_STRVS</name>
<feature type="transmembrane region" description="Helical" evidence="1">
    <location>
        <begin position="37"/>
        <end position="59"/>
    </location>
</feature>
<protein>
    <submittedName>
        <fullName evidence="3">G_PROTEIN_RECEP_F1_2 domain-containing protein</fullName>
    </submittedName>
</protein>
<reference evidence="2" key="1">
    <citation type="submission" date="2014-07" db="EMBL/GenBank/DDBJ databases">
        <authorList>
            <person name="Martin A.A"/>
            <person name="De Silva N."/>
        </authorList>
    </citation>
    <scope>NUCLEOTIDE SEQUENCE</scope>
</reference>
<evidence type="ECO:0000256" key="1">
    <source>
        <dbReference type="SAM" id="Phobius"/>
    </source>
</evidence>
<dbReference type="WBParaSite" id="SVE_0201800.1">
    <property type="protein sequence ID" value="SVE_0201800.1"/>
    <property type="gene ID" value="SVE_0201800"/>
</dbReference>
<sequence length="90" mass="10426">MISGGVAAASIIEFRMARVSANCLLVNEDLYFWKRMAIIAFVLMAVTIVIWIGVTYFLCRNLYCSRRNRYSRIEYVPLMVREDRAVVPMP</sequence>